<protein>
    <submittedName>
        <fullName evidence="1">Enoyl-CoA hydratase/isomerase family protein</fullName>
    </submittedName>
</protein>
<organism evidence="1 2">
    <name type="scientific">Taklimakanibacter albus</name>
    <dbReference type="NCBI Taxonomy" id="2800327"/>
    <lineage>
        <taxon>Bacteria</taxon>
        <taxon>Pseudomonadati</taxon>
        <taxon>Pseudomonadota</taxon>
        <taxon>Alphaproteobacteria</taxon>
        <taxon>Hyphomicrobiales</taxon>
        <taxon>Aestuariivirgaceae</taxon>
        <taxon>Taklimakanibacter</taxon>
    </lineage>
</organism>
<name>A0ACC5R805_9HYPH</name>
<comment type="caution">
    <text evidence="1">The sequence shown here is derived from an EMBL/GenBank/DDBJ whole genome shotgun (WGS) entry which is preliminary data.</text>
</comment>
<proteinExistence type="predicted"/>
<reference evidence="1" key="1">
    <citation type="submission" date="2021-01" db="EMBL/GenBank/DDBJ databases">
        <authorList>
            <person name="Sun Q."/>
        </authorList>
    </citation>
    <scope>NUCLEOTIDE SEQUENCE</scope>
    <source>
        <strain evidence="1">YIM B02566</strain>
    </source>
</reference>
<keyword evidence="2" id="KW-1185">Reference proteome</keyword>
<evidence type="ECO:0000313" key="1">
    <source>
        <dbReference type="EMBL" id="MBK1868811.1"/>
    </source>
</evidence>
<gene>
    <name evidence="1" type="ORF">JHL16_20810</name>
</gene>
<dbReference type="Proteomes" id="UP000616151">
    <property type="component" value="Unassembled WGS sequence"/>
</dbReference>
<accession>A0ACC5R805</accession>
<evidence type="ECO:0000313" key="2">
    <source>
        <dbReference type="Proteomes" id="UP000616151"/>
    </source>
</evidence>
<sequence length="678" mass="72961">MTVSLAREDGIAIITIDNPPVNATSHSVRQGLAEAITQITQDTSLRGVILACTGKTFVAGADIREFGKPPVPPSLRDVIAALEALTIPVVAAIHGTALGGGFELALACHYRVMNRHAFVGLPEVTLGIIPGAGGTQRLPRLIGMAPSIDMITSGRRVAADEAFKLGIADRIGEGNLIAEARAFLATKPVVRRVRDLIAAPANFAELRKQVKARGQTSPVRAFDVLEETAHLDFAQGMAREAEVFAELRNSEQARALRHIFFAEREIAKIPEADAKPRPVAHLGVIGGGLMGTGIAAAALLSGLSVTLLERDQPSADLARDRALGLLKSSVERGKLAQADFDRIAAGGLRTTATMADLSSADLVIEAAFEDLGVKQAIFRDLDKAAKPDAILATNTSYLDVGAIADVTARPQQVIGLHFFSPAHIMKLLEVVVPPKVAPETVATGFALGRRLGKIAVRAGVCDGFIGNRILSAYRKQAEYLMEDGAAPAEIDAAFRDFGLPMGVFEMQDMAGLDIIWANRKALAPTRDPRERYVRIVDLICKSGRFGRKTGSGYYNYAGKTPTPDEATSALIAEERKHRNITPRTFSKDEIMDRILLAMINEGARILEEGIALRASDIDVVMVNGYGFPRWRGGPMFLADEIGVKAVLRRIEALAKEDAWFWRPSELLLRLAETNGKLG</sequence>
<dbReference type="EMBL" id="JAENHL010000007">
    <property type="protein sequence ID" value="MBK1868811.1"/>
    <property type="molecule type" value="Genomic_DNA"/>
</dbReference>